<evidence type="ECO:0000256" key="6">
    <source>
        <dbReference type="SAM" id="Phobius"/>
    </source>
</evidence>
<dbReference type="RefSeq" id="WP_132976694.1">
    <property type="nucleotide sequence ID" value="NZ_SMAO01000003.1"/>
</dbReference>
<dbReference type="EMBL" id="SMAO01000003">
    <property type="protein sequence ID" value="TCT22308.1"/>
    <property type="molecule type" value="Genomic_DNA"/>
</dbReference>
<accession>A0A4R3N002</accession>
<evidence type="ECO:0000256" key="3">
    <source>
        <dbReference type="ARBA" id="ARBA00022692"/>
    </source>
</evidence>
<keyword evidence="9" id="KW-1185">Reference proteome</keyword>
<evidence type="ECO:0000259" key="7">
    <source>
        <dbReference type="Pfam" id="PF09335"/>
    </source>
</evidence>
<dbReference type="AlphaFoldDB" id="A0A4R3N002"/>
<evidence type="ECO:0000313" key="9">
    <source>
        <dbReference type="Proteomes" id="UP000295717"/>
    </source>
</evidence>
<evidence type="ECO:0000313" key="8">
    <source>
        <dbReference type="EMBL" id="TCT22308.1"/>
    </source>
</evidence>
<keyword evidence="2" id="KW-1003">Cell membrane</keyword>
<evidence type="ECO:0000256" key="1">
    <source>
        <dbReference type="ARBA" id="ARBA00004651"/>
    </source>
</evidence>
<dbReference type="InterPro" id="IPR032816">
    <property type="entry name" value="VTT_dom"/>
</dbReference>
<organism evidence="8 9">
    <name type="scientific">Thiobaca trueperi</name>
    <dbReference type="NCBI Taxonomy" id="127458"/>
    <lineage>
        <taxon>Bacteria</taxon>
        <taxon>Pseudomonadati</taxon>
        <taxon>Pseudomonadota</taxon>
        <taxon>Gammaproteobacteria</taxon>
        <taxon>Chromatiales</taxon>
        <taxon>Chromatiaceae</taxon>
        <taxon>Thiobaca</taxon>
    </lineage>
</organism>
<gene>
    <name evidence="8" type="ORF">EDC35_103407</name>
</gene>
<feature type="transmembrane region" description="Helical" evidence="6">
    <location>
        <begin position="142"/>
        <end position="164"/>
    </location>
</feature>
<dbReference type="InterPro" id="IPR051311">
    <property type="entry name" value="DedA_domain"/>
</dbReference>
<proteinExistence type="predicted"/>
<name>A0A4R3N002_9GAMM</name>
<dbReference type="PANTHER" id="PTHR42709">
    <property type="entry name" value="ALKALINE PHOSPHATASE LIKE PROTEIN"/>
    <property type="match status" value="1"/>
</dbReference>
<dbReference type="GO" id="GO:0005886">
    <property type="term" value="C:plasma membrane"/>
    <property type="evidence" value="ECO:0007669"/>
    <property type="project" value="UniProtKB-SubCell"/>
</dbReference>
<sequence length="205" mass="22704">MSLETAFVSTLTTEIARLEPLLDRYGLWALFVSCLVEGFGIPLPGQTMLIACALLAASGKLDLVSVLLVAWFATQLGDILGYVIGRYGVQRSLASTIKRPERLAKLERLFDRWGVGLLLIARFLDGVRQTSNLAAGILLMSWWRFLAASGAGTTLWVLSFGLGAFYLERDFNRIVEFLEPLRPFALGLTVALLAAFVIYLFGRRR</sequence>
<dbReference type="Pfam" id="PF09335">
    <property type="entry name" value="VTT_dom"/>
    <property type="match status" value="1"/>
</dbReference>
<feature type="transmembrane region" description="Helical" evidence="6">
    <location>
        <begin position="184"/>
        <end position="202"/>
    </location>
</feature>
<comment type="subcellular location">
    <subcellularLocation>
        <location evidence="1">Cell membrane</location>
        <topology evidence="1">Multi-pass membrane protein</topology>
    </subcellularLocation>
</comment>
<feature type="transmembrane region" description="Helical" evidence="6">
    <location>
        <begin position="27"/>
        <end position="57"/>
    </location>
</feature>
<comment type="caution">
    <text evidence="8">The sequence shown here is derived from an EMBL/GenBank/DDBJ whole genome shotgun (WGS) entry which is preliminary data.</text>
</comment>
<evidence type="ECO:0000256" key="4">
    <source>
        <dbReference type="ARBA" id="ARBA00022989"/>
    </source>
</evidence>
<evidence type="ECO:0000256" key="5">
    <source>
        <dbReference type="ARBA" id="ARBA00023136"/>
    </source>
</evidence>
<feature type="transmembrane region" description="Helical" evidence="6">
    <location>
        <begin position="63"/>
        <end position="84"/>
    </location>
</feature>
<keyword evidence="4 6" id="KW-1133">Transmembrane helix</keyword>
<dbReference type="Proteomes" id="UP000295717">
    <property type="component" value="Unassembled WGS sequence"/>
</dbReference>
<reference evidence="8 9" key="1">
    <citation type="submission" date="2019-03" db="EMBL/GenBank/DDBJ databases">
        <title>Genomic Encyclopedia of Type Strains, Phase IV (KMG-IV): sequencing the most valuable type-strain genomes for metagenomic binning, comparative biology and taxonomic classification.</title>
        <authorList>
            <person name="Goeker M."/>
        </authorList>
    </citation>
    <scope>NUCLEOTIDE SEQUENCE [LARGE SCALE GENOMIC DNA]</scope>
    <source>
        <strain evidence="8 9">DSM 13587</strain>
    </source>
</reference>
<keyword evidence="5 6" id="KW-0472">Membrane</keyword>
<protein>
    <submittedName>
        <fullName evidence="8">Membrane protein DedA with SNARE-associated domain</fullName>
    </submittedName>
</protein>
<dbReference type="OrthoDB" id="948134at2"/>
<evidence type="ECO:0000256" key="2">
    <source>
        <dbReference type="ARBA" id="ARBA00022475"/>
    </source>
</evidence>
<keyword evidence="3 6" id="KW-0812">Transmembrane</keyword>
<dbReference type="PANTHER" id="PTHR42709:SF6">
    <property type="entry name" value="UNDECAPRENYL PHOSPHATE TRANSPORTER A"/>
    <property type="match status" value="1"/>
</dbReference>
<feature type="domain" description="VTT" evidence="7">
    <location>
        <begin position="43"/>
        <end position="159"/>
    </location>
</feature>